<proteinExistence type="predicted"/>
<dbReference type="EMBL" id="JALZ01000097">
    <property type="protein sequence ID" value="ETX10240.1"/>
    <property type="molecule type" value="Genomic_DNA"/>
</dbReference>
<dbReference type="AlphaFoldDB" id="X7E2X9"/>
<accession>X7E2X9</accession>
<dbReference type="Proteomes" id="UP000022447">
    <property type="component" value="Unassembled WGS sequence"/>
</dbReference>
<dbReference type="STRING" id="1449350.OCH239_22330"/>
<gene>
    <name evidence="1" type="ORF">OCH239_22330</name>
</gene>
<evidence type="ECO:0000313" key="2">
    <source>
        <dbReference type="Proteomes" id="UP000022447"/>
    </source>
</evidence>
<comment type="caution">
    <text evidence="1">The sequence shown here is derived from an EMBL/GenBank/DDBJ whole genome shotgun (WGS) entry which is preliminary data.</text>
</comment>
<organism evidence="1 2">
    <name type="scientific">Roseivivax halodurans JCM 10272</name>
    <dbReference type="NCBI Taxonomy" id="1449350"/>
    <lineage>
        <taxon>Bacteria</taxon>
        <taxon>Pseudomonadati</taxon>
        <taxon>Pseudomonadota</taxon>
        <taxon>Alphaproteobacteria</taxon>
        <taxon>Rhodobacterales</taxon>
        <taxon>Roseobacteraceae</taxon>
        <taxon>Roseivivax</taxon>
    </lineage>
</organism>
<sequence>MPTPTSSSAPWARYGRILLRRLRQAESARASEFDLDATEGDVIAPPERGATPSAIELLDELEASQLRDAGELDALREAGADGWALDATGSDQPAHIIAPDRILMALRLAATFTTEERFLADGLRPRALTVLDGVEPHALDGAAKTIGRLMLPQGWSAQLRAPHGGATKVLQVIRPYEIGTNRLPDHAYARAESEIVTALALPHPVMVLLPAGAPLSASLRRVLPPALTLAPIDREILLALLAQTHSATGKIDRAP</sequence>
<evidence type="ECO:0000313" key="1">
    <source>
        <dbReference type="EMBL" id="ETX10240.1"/>
    </source>
</evidence>
<feature type="non-terminal residue" evidence="1">
    <location>
        <position position="255"/>
    </location>
</feature>
<keyword evidence="2" id="KW-1185">Reference proteome</keyword>
<name>X7E2X9_9RHOB</name>
<protein>
    <submittedName>
        <fullName evidence="1">Uncharacterized protein</fullName>
    </submittedName>
</protein>
<reference evidence="1 2" key="1">
    <citation type="submission" date="2014-01" db="EMBL/GenBank/DDBJ databases">
        <title>Roseivivax halodurans JCM 10272 Genome Sequencing.</title>
        <authorList>
            <person name="Lai Q."/>
            <person name="Li G."/>
            <person name="Shao Z."/>
        </authorList>
    </citation>
    <scope>NUCLEOTIDE SEQUENCE [LARGE SCALE GENOMIC DNA]</scope>
    <source>
        <strain evidence="1 2">JCM 10272</strain>
    </source>
</reference>
<dbReference type="eggNOG" id="COG0465">
    <property type="taxonomic scope" value="Bacteria"/>
</dbReference>